<proteinExistence type="predicted"/>
<keyword evidence="1" id="KW-1133">Transmembrane helix</keyword>
<dbReference type="InterPro" id="IPR008537">
    <property type="entry name" value="DUF819"/>
</dbReference>
<protein>
    <submittedName>
        <fullName evidence="2">DUF819 family protein</fullName>
    </submittedName>
</protein>
<dbReference type="AlphaFoldDB" id="A0AAT9LIB0"/>
<dbReference type="PANTHER" id="PTHR34289">
    <property type="entry name" value="PROTEIN, PUTATIVE (DUF819)-RELATED"/>
    <property type="match status" value="1"/>
</dbReference>
<sequence length="104" mass="10981">MGAAANIPLIIRVGSKLFLMAIVIIFVHFLVIFALGKLFKFNLEEILVASNANIGGPTTASAFAISQRWNGLILPAILAGIFGYAIANYIGIGLAYTVKGLLGM</sequence>
<name>A0AAT9LIB0_9FIRM</name>
<accession>A0AAT9LIB0</accession>
<gene>
    <name evidence="2" type="ORF">IMF26_04215</name>
</gene>
<reference evidence="2" key="2">
    <citation type="journal article" date="2023" name="Biology">
        <title>Prokaryotic Life Associated with Coal-Fire Gas Vents Revealed by Metagenomics.</title>
        <authorList>
            <person name="Kadnikov V.V."/>
            <person name="Mardanov A.V."/>
            <person name="Beletsky A.V."/>
            <person name="Karnachuk O.V."/>
            <person name="Ravin N.V."/>
        </authorList>
    </citation>
    <scope>NUCLEOTIDE SEQUENCE</scope>
    <source>
        <strain evidence="2">Bu02</strain>
    </source>
</reference>
<feature type="transmembrane region" description="Helical" evidence="1">
    <location>
        <begin position="17"/>
        <end position="35"/>
    </location>
</feature>
<evidence type="ECO:0000256" key="1">
    <source>
        <dbReference type="SAM" id="Phobius"/>
    </source>
</evidence>
<reference evidence="2" key="1">
    <citation type="submission" date="2020-10" db="EMBL/GenBank/DDBJ databases">
        <authorList>
            <person name="Kadnikov V."/>
            <person name="Beletsky A.V."/>
            <person name="Mardanov A.V."/>
            <person name="Karnachuk O.V."/>
            <person name="Ravin N.V."/>
        </authorList>
    </citation>
    <scope>NUCLEOTIDE SEQUENCE</scope>
    <source>
        <strain evidence="2">Bu02</strain>
    </source>
</reference>
<evidence type="ECO:0000313" key="2">
    <source>
        <dbReference type="EMBL" id="QUL99570.1"/>
    </source>
</evidence>
<dbReference type="Pfam" id="PF05684">
    <property type="entry name" value="DUF819"/>
    <property type="match status" value="1"/>
</dbReference>
<dbReference type="PANTHER" id="PTHR34289:SF8">
    <property type="entry name" value="DUF819 DOMAIN-CONTAINING PROTEIN"/>
    <property type="match status" value="1"/>
</dbReference>
<organism evidence="2">
    <name type="scientific">Candidatus Fermentithermobacillus carboniphilus</name>
    <dbReference type="NCBI Taxonomy" id="3085328"/>
    <lineage>
        <taxon>Bacteria</taxon>
        <taxon>Bacillati</taxon>
        <taxon>Bacillota</taxon>
        <taxon>Candidatus Fermentithermobacillia</taxon>
        <taxon>Candidatus Fermentithermobacillales</taxon>
        <taxon>Candidatus Fermentithermobacillaceae</taxon>
        <taxon>Candidatus Fermentithermobacillus</taxon>
    </lineage>
</organism>
<feature type="transmembrane region" description="Helical" evidence="1">
    <location>
        <begin position="72"/>
        <end position="98"/>
    </location>
</feature>
<keyword evidence="1" id="KW-0812">Transmembrane</keyword>
<keyword evidence="1" id="KW-0472">Membrane</keyword>
<dbReference type="KEGG" id="fcz:IMF26_04215"/>
<dbReference type="EMBL" id="CP062796">
    <property type="protein sequence ID" value="QUL99570.1"/>
    <property type="molecule type" value="Genomic_DNA"/>
</dbReference>